<gene>
    <name evidence="2" type="ORF">NB037_04965</name>
</gene>
<feature type="transmembrane region" description="Helical" evidence="1">
    <location>
        <begin position="439"/>
        <end position="457"/>
    </location>
</feature>
<keyword evidence="1" id="KW-0812">Transmembrane</keyword>
<dbReference type="AlphaFoldDB" id="A0A9X2DVE0"/>
<keyword evidence="1" id="KW-1133">Transmembrane helix</keyword>
<comment type="caution">
    <text evidence="2">The sequence shown here is derived from an EMBL/GenBank/DDBJ whole genome shotgun (WGS) entry which is preliminary data.</text>
</comment>
<feature type="transmembrane region" description="Helical" evidence="1">
    <location>
        <begin position="381"/>
        <end position="406"/>
    </location>
</feature>
<dbReference type="RefSeq" id="WP_251944188.1">
    <property type="nucleotide sequence ID" value="NZ_JAMRYM010000011.1"/>
</dbReference>
<feature type="transmembrane region" description="Helical" evidence="1">
    <location>
        <begin position="140"/>
        <end position="158"/>
    </location>
</feature>
<organism evidence="2 3">
    <name type="scientific">Rathayibacter rubneri</name>
    <dbReference type="NCBI Taxonomy" id="2950106"/>
    <lineage>
        <taxon>Bacteria</taxon>
        <taxon>Bacillati</taxon>
        <taxon>Actinomycetota</taxon>
        <taxon>Actinomycetes</taxon>
        <taxon>Micrococcales</taxon>
        <taxon>Microbacteriaceae</taxon>
        <taxon>Rathayibacter</taxon>
    </lineage>
</organism>
<protein>
    <submittedName>
        <fullName evidence="2">Uncharacterized protein</fullName>
    </submittedName>
</protein>
<dbReference type="Proteomes" id="UP001155240">
    <property type="component" value="Unassembled WGS sequence"/>
</dbReference>
<keyword evidence="3" id="KW-1185">Reference proteome</keyword>
<name>A0A9X2DVE0_9MICO</name>
<feature type="transmembrane region" description="Helical" evidence="1">
    <location>
        <begin position="170"/>
        <end position="188"/>
    </location>
</feature>
<keyword evidence="1" id="KW-0472">Membrane</keyword>
<evidence type="ECO:0000313" key="2">
    <source>
        <dbReference type="EMBL" id="MCM6761765.1"/>
    </source>
</evidence>
<evidence type="ECO:0000256" key="1">
    <source>
        <dbReference type="SAM" id="Phobius"/>
    </source>
</evidence>
<dbReference type="EMBL" id="JAMRYM010000011">
    <property type="protein sequence ID" value="MCM6761765.1"/>
    <property type="molecule type" value="Genomic_DNA"/>
</dbReference>
<feature type="transmembrane region" description="Helical" evidence="1">
    <location>
        <begin position="20"/>
        <end position="40"/>
    </location>
</feature>
<feature type="transmembrane region" description="Helical" evidence="1">
    <location>
        <begin position="258"/>
        <end position="282"/>
    </location>
</feature>
<feature type="transmembrane region" description="Helical" evidence="1">
    <location>
        <begin position="339"/>
        <end position="360"/>
    </location>
</feature>
<feature type="transmembrane region" description="Helical" evidence="1">
    <location>
        <begin position="209"/>
        <end position="238"/>
    </location>
</feature>
<feature type="transmembrane region" description="Helical" evidence="1">
    <location>
        <begin position="94"/>
        <end position="111"/>
    </location>
</feature>
<feature type="transmembrane region" description="Helical" evidence="1">
    <location>
        <begin position="412"/>
        <end position="432"/>
    </location>
</feature>
<proteinExistence type="predicted"/>
<sequence length="606" mass="63578">MTSDTAAPRLRRSRPLLVEIAWAAGAAVVSILAAALALGLDPGALARRWTAGGDDQILHYLLFTSATQTFPFATNEALGFPDGFNAFFSTQFDLASALTVSVLGIVIPNGIVLLNTFYLLTFGSVGAAAYPFFRVLGVRPWLSAGLAVVFALAPYHFLRVASGHAFLANYWTIPLLGILVLAAAGESTDPFRRWARSATSRRSLLLRRWAAPAVVALLIASGGGYYYVFAAIVVGGVWGIGAVSRLVRGGGLRSVLGGAAPVVALAVVIGAELLLLSLGYGERYAPYFEGRRIAESELYAGKFLPLLFPWAATGIPKLGTISVLYYAESGSSPMTEPPGLPLIASLALGVLLAALPVLALGGAGLRRSGVGRLLDDSRFRVLAAATLWTLAFYLLTGLGMAFAFLVGPTIRAWSRLSIVLCLLALGALALALERMRRRSLVVAASLLALVAVADQLLGVREDLPVGPVADDEVVQLVDSVDAALPDGCGVVQLPIKSFPDTGSIGGMRDYDEALPYLYTDDASLRWSYGSIEGTTGFDVWDGSASPASFAAAVRGSGACAVLVDTAAYPEDADAWKSLVGAVSPDLDPEVASSAGRWLLFEVPPRS</sequence>
<reference evidence="2" key="1">
    <citation type="submission" date="2022-06" db="EMBL/GenBank/DDBJ databases">
        <title>Whole genome shotgun sequencing (WGS) of Rathayibacter sp. ZW T2_19, isolated from stored onions (Allium cepa).</title>
        <authorList>
            <person name="Stoll D.A."/>
            <person name="Huch M."/>
        </authorList>
    </citation>
    <scope>NUCLEOTIDE SEQUENCE</scope>
    <source>
        <strain evidence="2">ZW T2_19</strain>
    </source>
</reference>
<accession>A0A9X2DVE0</accession>
<evidence type="ECO:0000313" key="3">
    <source>
        <dbReference type="Proteomes" id="UP001155240"/>
    </source>
</evidence>